<keyword evidence="6 11" id="KW-1133">Transmembrane helix</keyword>
<dbReference type="Proteomes" id="UP000829542">
    <property type="component" value="Chromosome"/>
</dbReference>
<feature type="transmembrane region" description="Helical" evidence="11">
    <location>
        <begin position="52"/>
        <end position="74"/>
    </location>
</feature>
<dbReference type="InterPro" id="IPR000644">
    <property type="entry name" value="CBS_dom"/>
</dbReference>
<gene>
    <name evidence="13" type="ORF">MMG00_01440</name>
</gene>
<organism evidence="13 14">
    <name type="scientific">Ignatzschineria rhizosphaerae</name>
    <dbReference type="NCBI Taxonomy" id="2923279"/>
    <lineage>
        <taxon>Bacteria</taxon>
        <taxon>Pseudomonadati</taxon>
        <taxon>Pseudomonadota</taxon>
        <taxon>Gammaproteobacteria</taxon>
        <taxon>Cardiobacteriales</taxon>
        <taxon>Ignatzschineriaceae</taxon>
        <taxon>Ignatzschineria</taxon>
    </lineage>
</organism>
<feature type="domain" description="CBS" evidence="12">
    <location>
        <begin position="321"/>
        <end position="382"/>
    </location>
</feature>
<name>A0ABY3X0Z6_9GAMM</name>
<evidence type="ECO:0000256" key="8">
    <source>
        <dbReference type="ARBA" id="ARBA00023136"/>
    </source>
</evidence>
<sequence>MEVFLGSLVDPSVWISLVILLLLEVILGIDNLIFIAILANKLPPKQRSRARVVGLSLALVMRIGLLSIMTWLITLTDPIYADPNHYATFSFNNLLKFLGSFSYRDIIMILGGFFLIQKATRELHERIEGEVDFNNKSKNYAKFWPIVMQIIVLDAVFSFDAVITATSIADYLWVMILAVTISMGMMIFAAKALTIFVHKHPTIVVLCLSFLLMIGLTLVVEGFGFEIPKGYIYAAIGFSLFIEIINQWINRKQETVLNQYSRRERTANMVLRLLGNQPDESDEEDSEEKGDEEMPILFGEDERNMVSGVLTLGERTIRSIMTPRNDISWINQQDSKEKLLESLEENPHNQFPICDGALDNVKGVARSKDVVMDLIEFGEIQERSIKPVIFSHRSTSVLKMMDIFRDSKAHLVVVTDDFGGVQGVITLLDVFEAIAGEFPDEDEALSVEKVSDDEWNIDAGCDLLLVEQTLNIRGLVDEDGDYSSLGGLMVDQFDSLPEKGDSLDIEGFRFTVLDVDDKRILMVNVKRLEEMAENKEEQND</sequence>
<dbReference type="Pfam" id="PF00571">
    <property type="entry name" value="CBS"/>
    <property type="match status" value="1"/>
</dbReference>
<feature type="domain" description="CBS" evidence="12">
    <location>
        <begin position="384"/>
        <end position="441"/>
    </location>
</feature>
<dbReference type="InterPro" id="IPR005496">
    <property type="entry name" value="Integral_membrane_TerC"/>
</dbReference>
<dbReference type="RefSeq" id="WP_242150339.1">
    <property type="nucleotide sequence ID" value="NZ_CP093379.1"/>
</dbReference>
<feature type="transmembrane region" description="Helical" evidence="11">
    <location>
        <begin position="171"/>
        <end position="190"/>
    </location>
</feature>
<dbReference type="CDD" id="cd04590">
    <property type="entry name" value="CBS_pair_CorC_HlyC_assoc"/>
    <property type="match status" value="1"/>
</dbReference>
<keyword evidence="5" id="KW-0677">Repeat</keyword>
<evidence type="ECO:0000256" key="1">
    <source>
        <dbReference type="ARBA" id="ARBA00004651"/>
    </source>
</evidence>
<feature type="transmembrane region" description="Helical" evidence="11">
    <location>
        <begin position="202"/>
        <end position="225"/>
    </location>
</feature>
<keyword evidence="3" id="KW-1003">Cell membrane</keyword>
<evidence type="ECO:0000256" key="7">
    <source>
        <dbReference type="ARBA" id="ARBA00023122"/>
    </source>
</evidence>
<dbReference type="Pfam" id="PF03471">
    <property type="entry name" value="CorC_HlyC"/>
    <property type="match status" value="1"/>
</dbReference>
<evidence type="ECO:0000256" key="2">
    <source>
        <dbReference type="ARBA" id="ARBA00006337"/>
    </source>
</evidence>
<evidence type="ECO:0000256" key="10">
    <source>
        <dbReference type="SAM" id="MobiDB-lite"/>
    </source>
</evidence>
<feature type="transmembrane region" description="Helical" evidence="11">
    <location>
        <begin position="231"/>
        <end position="249"/>
    </location>
</feature>
<evidence type="ECO:0000256" key="5">
    <source>
        <dbReference type="ARBA" id="ARBA00022737"/>
    </source>
</evidence>
<reference evidence="13 14" key="1">
    <citation type="submission" date="2022-03" db="EMBL/GenBank/DDBJ databases">
        <title>Ignatzschineria rhizosphaerae HR5S32.</title>
        <authorList>
            <person name="Sun J.Q."/>
            <person name="Feng J.Y."/>
        </authorList>
    </citation>
    <scope>NUCLEOTIDE SEQUENCE [LARGE SCALE GENOMIC DNA]</scope>
    <source>
        <strain evidence="13 14">HR5S32</strain>
    </source>
</reference>
<dbReference type="Gene3D" id="3.30.465.10">
    <property type="match status" value="1"/>
</dbReference>
<evidence type="ECO:0000313" key="13">
    <source>
        <dbReference type="EMBL" id="UNM96552.1"/>
    </source>
</evidence>
<keyword evidence="14" id="KW-1185">Reference proteome</keyword>
<dbReference type="Pfam" id="PF03741">
    <property type="entry name" value="TerC"/>
    <property type="match status" value="1"/>
</dbReference>
<comment type="similarity">
    <text evidence="2">Belongs to the UPF0053 family.</text>
</comment>
<protein>
    <submittedName>
        <fullName evidence="13">TerC family protein</fullName>
    </submittedName>
</protein>
<feature type="transmembrane region" description="Helical" evidence="11">
    <location>
        <begin position="94"/>
        <end position="116"/>
    </location>
</feature>
<dbReference type="InterPro" id="IPR044751">
    <property type="entry name" value="Ion_transp-like_CBS"/>
</dbReference>
<evidence type="ECO:0000256" key="11">
    <source>
        <dbReference type="SAM" id="Phobius"/>
    </source>
</evidence>
<keyword evidence="7 9" id="KW-0129">CBS domain</keyword>
<feature type="region of interest" description="Disordered" evidence="10">
    <location>
        <begin position="273"/>
        <end position="292"/>
    </location>
</feature>
<dbReference type="SUPFAM" id="SSF54631">
    <property type="entry name" value="CBS-domain pair"/>
    <property type="match status" value="1"/>
</dbReference>
<feature type="transmembrane region" description="Helical" evidence="11">
    <location>
        <begin position="143"/>
        <end position="165"/>
    </location>
</feature>
<dbReference type="PROSITE" id="PS51371">
    <property type="entry name" value="CBS"/>
    <property type="match status" value="2"/>
</dbReference>
<dbReference type="InterPro" id="IPR005170">
    <property type="entry name" value="Transptr-assoc_dom"/>
</dbReference>
<evidence type="ECO:0000256" key="9">
    <source>
        <dbReference type="PROSITE-ProRule" id="PRU00703"/>
    </source>
</evidence>
<feature type="compositionally biased region" description="Acidic residues" evidence="10">
    <location>
        <begin position="279"/>
        <end position="292"/>
    </location>
</feature>
<dbReference type="PANTHER" id="PTHR22777">
    <property type="entry name" value="HEMOLYSIN-RELATED"/>
    <property type="match status" value="1"/>
</dbReference>
<accession>A0ABY3X0Z6</accession>
<dbReference type="InterPro" id="IPR036318">
    <property type="entry name" value="FAD-bd_PCMH-like_sf"/>
</dbReference>
<feature type="transmembrane region" description="Helical" evidence="11">
    <location>
        <begin position="12"/>
        <end position="40"/>
    </location>
</feature>
<dbReference type="InterPro" id="IPR016169">
    <property type="entry name" value="FAD-bd_PCMH_sub2"/>
</dbReference>
<dbReference type="Gene3D" id="3.10.580.10">
    <property type="entry name" value="CBS-domain"/>
    <property type="match status" value="1"/>
</dbReference>
<proteinExistence type="inferred from homology"/>
<evidence type="ECO:0000259" key="12">
    <source>
        <dbReference type="PROSITE" id="PS51371"/>
    </source>
</evidence>
<dbReference type="PANTHER" id="PTHR22777:SF15">
    <property type="entry name" value="UPF0053 INNER MEMBRANE PROTEIN YOAE"/>
    <property type="match status" value="1"/>
</dbReference>
<comment type="subcellular location">
    <subcellularLocation>
        <location evidence="1">Cell membrane</location>
        <topology evidence="1">Multi-pass membrane protein</topology>
    </subcellularLocation>
</comment>
<keyword evidence="4 11" id="KW-0812">Transmembrane</keyword>
<evidence type="ECO:0000256" key="6">
    <source>
        <dbReference type="ARBA" id="ARBA00022989"/>
    </source>
</evidence>
<keyword evidence="8 11" id="KW-0472">Membrane</keyword>
<evidence type="ECO:0000256" key="3">
    <source>
        <dbReference type="ARBA" id="ARBA00022475"/>
    </source>
</evidence>
<dbReference type="InterPro" id="IPR046342">
    <property type="entry name" value="CBS_dom_sf"/>
</dbReference>
<dbReference type="SUPFAM" id="SSF56176">
    <property type="entry name" value="FAD-binding/transporter-associated domain-like"/>
    <property type="match status" value="1"/>
</dbReference>
<dbReference type="EMBL" id="CP093379">
    <property type="protein sequence ID" value="UNM96552.1"/>
    <property type="molecule type" value="Genomic_DNA"/>
</dbReference>
<dbReference type="SMART" id="SM01091">
    <property type="entry name" value="CorC_HlyC"/>
    <property type="match status" value="1"/>
</dbReference>
<evidence type="ECO:0000313" key="14">
    <source>
        <dbReference type="Proteomes" id="UP000829542"/>
    </source>
</evidence>
<evidence type="ECO:0000256" key="4">
    <source>
        <dbReference type="ARBA" id="ARBA00022692"/>
    </source>
</evidence>